<dbReference type="STRING" id="408074.SAMN05660909_03788"/>
<dbReference type="GO" id="GO:0016788">
    <property type="term" value="F:hydrolase activity, acting on ester bonds"/>
    <property type="evidence" value="ECO:0007669"/>
    <property type="project" value="TreeGrafter"/>
</dbReference>
<dbReference type="OrthoDB" id="9784036at2"/>
<organism evidence="4 5">
    <name type="scientific">Chitinophaga terrae</name>
    <name type="common">ex Kim and Jung 2007</name>
    <dbReference type="NCBI Taxonomy" id="408074"/>
    <lineage>
        <taxon>Bacteria</taxon>
        <taxon>Pseudomonadati</taxon>
        <taxon>Bacteroidota</taxon>
        <taxon>Chitinophagia</taxon>
        <taxon>Chitinophagales</taxon>
        <taxon>Chitinophagaceae</taxon>
        <taxon>Chitinophaga</taxon>
    </lineage>
</organism>
<evidence type="ECO:0000256" key="3">
    <source>
        <dbReference type="SAM" id="MobiDB-lite"/>
    </source>
</evidence>
<dbReference type="InterPro" id="IPR029058">
    <property type="entry name" value="AB_hydrolase_fold"/>
</dbReference>
<comment type="similarity">
    <text evidence="1">Belongs to the esterase D family.</text>
</comment>
<dbReference type="Proteomes" id="UP000199656">
    <property type="component" value="Unassembled WGS sequence"/>
</dbReference>
<dbReference type="SUPFAM" id="SSF53474">
    <property type="entry name" value="alpha/beta-Hydrolases"/>
    <property type="match status" value="1"/>
</dbReference>
<dbReference type="EMBL" id="FNRL01000019">
    <property type="protein sequence ID" value="SEA85602.1"/>
    <property type="molecule type" value="Genomic_DNA"/>
</dbReference>
<dbReference type="PANTHER" id="PTHR40841:SF2">
    <property type="entry name" value="SIDEROPHORE-DEGRADING ESTERASE (EUROFUNG)"/>
    <property type="match status" value="1"/>
</dbReference>
<sequence>MQRLFFYLLVIIAIEARAQYAPSAKDSIYSHRLGELRQIEIVLPELYATDTAHYDVWYVIDGEWNTRTFTNILSFLTAIKLIPEVIVVGIPNRYVNGFNLRDRDFTPTRWKDVDSSGGADNFIAFFEKELIPYINQKYRVSGENGIFGASFGGVFGFYAMLQRPAMFRFYTLGDPAFRFDDQYLVRLVAQQLNSVPFHNTVLHIGGRTGFSYGDMARDKMDSVLKANSPSGLRWHSELYDNETHISSVFKSNYDGLKYAYLGYQTRNANYIPTGGIVVKGHPIRLFLPTNYADIRYTSDGSLPGRNSTLADDHVITDDPSSIRAISFSPSGRYDRELQKKPKTGDYLAPKKTPGNSRRLDMQSKPVDGQLSGVVTIPRDGYYVFQLTPSEGTQLYFNDSLWAQYDPAEGHTRQVVILPLRKGNYSFKLLHPAKKAGDPALDFGLYYSENGQDDWWRNPLLRW</sequence>
<keyword evidence="2 4" id="KW-0378">Hydrolase</keyword>
<dbReference type="InterPro" id="IPR000801">
    <property type="entry name" value="Esterase-like"/>
</dbReference>
<accession>A0A1H4EMY0</accession>
<dbReference type="PANTHER" id="PTHR40841">
    <property type="entry name" value="SIDEROPHORE TRIACETYLFUSARININE C ESTERASE"/>
    <property type="match status" value="1"/>
</dbReference>
<evidence type="ECO:0000313" key="4">
    <source>
        <dbReference type="EMBL" id="SEA85602.1"/>
    </source>
</evidence>
<reference evidence="5" key="1">
    <citation type="submission" date="2016-10" db="EMBL/GenBank/DDBJ databases">
        <authorList>
            <person name="Varghese N."/>
            <person name="Submissions S."/>
        </authorList>
    </citation>
    <scope>NUCLEOTIDE SEQUENCE [LARGE SCALE GENOMIC DNA]</scope>
    <source>
        <strain evidence="5">DSM 23920</strain>
    </source>
</reference>
<dbReference type="RefSeq" id="WP_089763497.1">
    <property type="nucleotide sequence ID" value="NZ_BKAT01000032.1"/>
</dbReference>
<evidence type="ECO:0000313" key="5">
    <source>
        <dbReference type="Proteomes" id="UP000199656"/>
    </source>
</evidence>
<name>A0A1H4EMY0_9BACT</name>
<dbReference type="InterPro" id="IPR052558">
    <property type="entry name" value="Siderophore_Hydrolase_D"/>
</dbReference>
<dbReference type="Gene3D" id="3.40.50.1820">
    <property type="entry name" value="alpha/beta hydrolase"/>
    <property type="match status" value="1"/>
</dbReference>
<dbReference type="Pfam" id="PF00756">
    <property type="entry name" value="Esterase"/>
    <property type="match status" value="1"/>
</dbReference>
<protein>
    <submittedName>
        <fullName evidence="4">Predicted hydrolase of the alpha/beta superfamily</fullName>
    </submittedName>
</protein>
<gene>
    <name evidence="4" type="ORF">SAMN05660909_03788</name>
</gene>
<evidence type="ECO:0000256" key="2">
    <source>
        <dbReference type="ARBA" id="ARBA00022801"/>
    </source>
</evidence>
<dbReference type="AlphaFoldDB" id="A0A1H4EMY0"/>
<feature type="region of interest" description="Disordered" evidence="3">
    <location>
        <begin position="340"/>
        <end position="363"/>
    </location>
</feature>
<keyword evidence="5" id="KW-1185">Reference proteome</keyword>
<evidence type="ECO:0000256" key="1">
    <source>
        <dbReference type="ARBA" id="ARBA00005622"/>
    </source>
</evidence>
<proteinExistence type="inferred from homology"/>